<dbReference type="RefSeq" id="XP_025472479.1">
    <property type="nucleotide sequence ID" value="XM_025605682.1"/>
</dbReference>
<organism evidence="2 3">
    <name type="scientific">Aspergillus sclerotioniger CBS 115572</name>
    <dbReference type="NCBI Taxonomy" id="1450535"/>
    <lineage>
        <taxon>Eukaryota</taxon>
        <taxon>Fungi</taxon>
        <taxon>Dikarya</taxon>
        <taxon>Ascomycota</taxon>
        <taxon>Pezizomycotina</taxon>
        <taxon>Eurotiomycetes</taxon>
        <taxon>Eurotiomycetidae</taxon>
        <taxon>Eurotiales</taxon>
        <taxon>Aspergillaceae</taxon>
        <taxon>Aspergillus</taxon>
        <taxon>Aspergillus subgen. Circumdati</taxon>
    </lineage>
</organism>
<keyword evidence="1" id="KW-0472">Membrane</keyword>
<keyword evidence="1" id="KW-0812">Transmembrane</keyword>
<comment type="caution">
    <text evidence="2">The sequence shown here is derived from an EMBL/GenBank/DDBJ whole genome shotgun (WGS) entry which is preliminary data.</text>
</comment>
<proteinExistence type="predicted"/>
<keyword evidence="3" id="KW-1185">Reference proteome</keyword>
<keyword evidence="1" id="KW-1133">Transmembrane helix</keyword>
<accession>A0A317XFA1</accession>
<dbReference type="EMBL" id="MSFK01000002">
    <property type="protein sequence ID" value="PWY95718.1"/>
    <property type="molecule type" value="Genomic_DNA"/>
</dbReference>
<evidence type="ECO:0000313" key="2">
    <source>
        <dbReference type="EMBL" id="PWY95718.1"/>
    </source>
</evidence>
<dbReference type="AlphaFoldDB" id="A0A317XFA1"/>
<dbReference type="GeneID" id="37107825"/>
<name>A0A317XFA1_9EURO</name>
<protein>
    <submittedName>
        <fullName evidence="2">Uncharacterized protein</fullName>
    </submittedName>
</protein>
<evidence type="ECO:0000256" key="1">
    <source>
        <dbReference type="SAM" id="Phobius"/>
    </source>
</evidence>
<reference evidence="2 3" key="1">
    <citation type="submission" date="2016-12" db="EMBL/GenBank/DDBJ databases">
        <title>The genomes of Aspergillus section Nigri reveals drivers in fungal speciation.</title>
        <authorList>
            <consortium name="DOE Joint Genome Institute"/>
            <person name="Vesth T.C."/>
            <person name="Nybo J."/>
            <person name="Theobald S."/>
            <person name="Brandl J."/>
            <person name="Frisvad J.C."/>
            <person name="Nielsen K.F."/>
            <person name="Lyhne E.K."/>
            <person name="Kogle M.E."/>
            <person name="Kuo A."/>
            <person name="Riley R."/>
            <person name="Clum A."/>
            <person name="Nolan M."/>
            <person name="Lipzen A."/>
            <person name="Salamov A."/>
            <person name="Henrissat B."/>
            <person name="Wiebenga A."/>
            <person name="De Vries R.P."/>
            <person name="Grigoriev I.V."/>
            <person name="Mortensen U.H."/>
            <person name="Andersen M.R."/>
            <person name="Baker S.E."/>
        </authorList>
    </citation>
    <scope>NUCLEOTIDE SEQUENCE [LARGE SCALE GENOMIC DNA]</scope>
    <source>
        <strain evidence="2 3">CBS 115572</strain>
    </source>
</reference>
<evidence type="ECO:0000313" key="3">
    <source>
        <dbReference type="Proteomes" id="UP000246702"/>
    </source>
</evidence>
<feature type="transmembrane region" description="Helical" evidence="1">
    <location>
        <begin position="64"/>
        <end position="86"/>
    </location>
</feature>
<sequence>MVAPYFRQPGSLGGPRMVHPLSSGLGTVGLTCQWGLAELSSDRQPLKGTRTAGYPMLRQANGPLFFSLFFFFFFLFFFLFFHSMFFS</sequence>
<dbReference type="Proteomes" id="UP000246702">
    <property type="component" value="Unassembled WGS sequence"/>
</dbReference>
<gene>
    <name evidence="2" type="ORF">BO94DRAFT_134698</name>
</gene>